<evidence type="ECO:0000313" key="3">
    <source>
        <dbReference type="EMBL" id="KAK4015127.1"/>
    </source>
</evidence>
<organism evidence="3 4">
    <name type="scientific">Daphnia magna</name>
    <dbReference type="NCBI Taxonomy" id="35525"/>
    <lineage>
        <taxon>Eukaryota</taxon>
        <taxon>Metazoa</taxon>
        <taxon>Ecdysozoa</taxon>
        <taxon>Arthropoda</taxon>
        <taxon>Crustacea</taxon>
        <taxon>Branchiopoda</taxon>
        <taxon>Diplostraca</taxon>
        <taxon>Cladocera</taxon>
        <taxon>Anomopoda</taxon>
        <taxon>Daphniidae</taxon>
        <taxon>Daphnia</taxon>
    </lineage>
</organism>
<gene>
    <name evidence="3" type="ORF">OUZ56_030117</name>
</gene>
<protein>
    <recommendedName>
        <fullName evidence="2">Zasp-like motif domain-containing protein</fullName>
    </recommendedName>
</protein>
<feature type="domain" description="Zasp-like motif" evidence="2">
    <location>
        <begin position="219"/>
        <end position="244"/>
    </location>
</feature>
<name>A0ABQ9ZQC4_9CRUS</name>
<dbReference type="SMART" id="SM00735">
    <property type="entry name" value="ZM"/>
    <property type="match status" value="1"/>
</dbReference>
<comment type="caution">
    <text evidence="3">The sequence shown here is derived from an EMBL/GenBank/DDBJ whole genome shotgun (WGS) entry which is preliminary data.</text>
</comment>
<evidence type="ECO:0000256" key="1">
    <source>
        <dbReference type="SAM" id="MobiDB-lite"/>
    </source>
</evidence>
<keyword evidence="4" id="KW-1185">Reference proteome</keyword>
<sequence>MTVMSAGELSVNLQRDGCNEPFGFRLRGGTDIREAFIIQRAPTLSGVSNTRKISEIMLSPVENLPVTVFPSSAISEFNKQVEEMDRDRERIVVTHQPYRTTPLVLPGAKAGRDNATATQSYLALQTQQNAMLWNTPGAPFQPQSSAHSSSNDAVLKQKDQEYKAIFEKVFEPTKGWRVDHEHQLEAAAAMVQRKMAAVNEPSGQTAVIHEAGDAPPKQELVHKQFNSPLGLYSNENVQEVLAQQTGIIPANPARKLDMKNSETLRALMEENEKNNKTSAARDSRGLKEVRPAAPVKTVASNPHFKVNVMGLEKEKIQQSYSFKRLMADVLGETDF</sequence>
<dbReference type="InterPro" id="IPR006643">
    <property type="entry name" value="Zasp-like_motif"/>
</dbReference>
<dbReference type="Proteomes" id="UP001234178">
    <property type="component" value="Unassembled WGS sequence"/>
</dbReference>
<accession>A0ABQ9ZQC4</accession>
<evidence type="ECO:0000313" key="4">
    <source>
        <dbReference type="Proteomes" id="UP001234178"/>
    </source>
</evidence>
<dbReference type="Pfam" id="PF15936">
    <property type="entry name" value="DUF4749"/>
    <property type="match status" value="1"/>
</dbReference>
<proteinExistence type="predicted"/>
<evidence type="ECO:0000259" key="2">
    <source>
        <dbReference type="SMART" id="SM00735"/>
    </source>
</evidence>
<feature type="region of interest" description="Disordered" evidence="1">
    <location>
        <begin position="271"/>
        <end position="290"/>
    </location>
</feature>
<reference evidence="3 4" key="1">
    <citation type="journal article" date="2023" name="Nucleic Acids Res.">
        <title>The hologenome of Daphnia magna reveals possible DNA methylation and microbiome-mediated evolution of the host genome.</title>
        <authorList>
            <person name="Chaturvedi A."/>
            <person name="Li X."/>
            <person name="Dhandapani V."/>
            <person name="Marshall H."/>
            <person name="Kissane S."/>
            <person name="Cuenca-Cambronero M."/>
            <person name="Asole G."/>
            <person name="Calvet F."/>
            <person name="Ruiz-Romero M."/>
            <person name="Marangio P."/>
            <person name="Guigo R."/>
            <person name="Rago D."/>
            <person name="Mirbahai L."/>
            <person name="Eastwood N."/>
            <person name="Colbourne J.K."/>
            <person name="Zhou J."/>
            <person name="Mallon E."/>
            <person name="Orsini L."/>
        </authorList>
    </citation>
    <scope>NUCLEOTIDE SEQUENCE [LARGE SCALE GENOMIC DNA]</scope>
    <source>
        <strain evidence="3">LRV0_1</strain>
    </source>
</reference>
<dbReference type="EMBL" id="JAOYFB010000005">
    <property type="protein sequence ID" value="KAK4015127.1"/>
    <property type="molecule type" value="Genomic_DNA"/>
</dbReference>
<dbReference type="InterPro" id="IPR031847">
    <property type="entry name" value="PDLI1-4/Zasp-like_mid"/>
</dbReference>